<dbReference type="InterPro" id="IPR019748">
    <property type="entry name" value="FERM_central"/>
</dbReference>
<dbReference type="InterPro" id="IPR036034">
    <property type="entry name" value="PDZ_sf"/>
</dbReference>
<feature type="compositionally biased region" description="Gly residues" evidence="1">
    <location>
        <begin position="744"/>
        <end position="758"/>
    </location>
</feature>
<feature type="compositionally biased region" description="Basic and acidic residues" evidence="1">
    <location>
        <begin position="555"/>
        <end position="591"/>
    </location>
</feature>
<feature type="compositionally biased region" description="Low complexity" evidence="1">
    <location>
        <begin position="825"/>
        <end position="837"/>
    </location>
</feature>
<feature type="compositionally biased region" description="Polar residues" evidence="1">
    <location>
        <begin position="1740"/>
        <end position="1753"/>
    </location>
</feature>
<feature type="compositionally biased region" description="Basic and acidic residues" evidence="1">
    <location>
        <begin position="604"/>
        <end position="636"/>
    </location>
</feature>
<feature type="compositionally biased region" description="Polar residues" evidence="1">
    <location>
        <begin position="1027"/>
        <end position="1063"/>
    </location>
</feature>
<feature type="region of interest" description="Disordered" evidence="1">
    <location>
        <begin position="1323"/>
        <end position="1345"/>
    </location>
</feature>
<dbReference type="InterPro" id="IPR000299">
    <property type="entry name" value="FERM_domain"/>
</dbReference>
<feature type="compositionally biased region" description="Basic and acidic residues" evidence="1">
    <location>
        <begin position="1140"/>
        <end position="1154"/>
    </location>
</feature>
<dbReference type="SUPFAM" id="SSF47031">
    <property type="entry name" value="Second domain of FERM"/>
    <property type="match status" value="1"/>
</dbReference>
<dbReference type="InterPro" id="IPR011993">
    <property type="entry name" value="PH-like_dom_sf"/>
</dbReference>
<feature type="region of interest" description="Disordered" evidence="1">
    <location>
        <begin position="701"/>
        <end position="784"/>
    </location>
</feature>
<dbReference type="InterPro" id="IPR019749">
    <property type="entry name" value="Band_41_domain"/>
</dbReference>
<feature type="region of interest" description="Disordered" evidence="1">
    <location>
        <begin position="1"/>
        <end position="20"/>
    </location>
</feature>
<dbReference type="OMA" id="WFSGCER"/>
<dbReference type="Proteomes" id="UP000265140">
    <property type="component" value="Chromosome 25"/>
</dbReference>
<feature type="compositionally biased region" description="Basic and acidic residues" evidence="1">
    <location>
        <begin position="1323"/>
        <end position="1334"/>
    </location>
</feature>
<feature type="domain" description="PDZ" evidence="3">
    <location>
        <begin position="61"/>
        <end position="139"/>
    </location>
</feature>
<feature type="region of interest" description="Disordered" evidence="1">
    <location>
        <begin position="800"/>
        <end position="837"/>
    </location>
</feature>
<feature type="compositionally biased region" description="Polar residues" evidence="1">
    <location>
        <begin position="1004"/>
        <end position="1019"/>
    </location>
</feature>
<name>A0A3P8ZXC8_ESOLU</name>
<dbReference type="InterPro" id="IPR029071">
    <property type="entry name" value="Ubiquitin-like_domsf"/>
</dbReference>
<dbReference type="Pfam" id="PF00373">
    <property type="entry name" value="FERM_M"/>
    <property type="match status" value="1"/>
</dbReference>
<dbReference type="CDD" id="cd14473">
    <property type="entry name" value="FERM_B-lobe"/>
    <property type="match status" value="1"/>
</dbReference>
<dbReference type="CDD" id="cd13183">
    <property type="entry name" value="FERM_C_FRMPD1_FRMPD3_FRMPD4"/>
    <property type="match status" value="1"/>
</dbReference>
<feature type="region of interest" description="Disordered" evidence="1">
    <location>
        <begin position="1740"/>
        <end position="1761"/>
    </location>
</feature>
<dbReference type="Pfam" id="PF21989">
    <property type="entry name" value="RA_2"/>
    <property type="match status" value="1"/>
</dbReference>
<organism evidence="4 5">
    <name type="scientific">Esox lucius</name>
    <name type="common">Northern pike</name>
    <dbReference type="NCBI Taxonomy" id="8010"/>
    <lineage>
        <taxon>Eukaryota</taxon>
        <taxon>Metazoa</taxon>
        <taxon>Chordata</taxon>
        <taxon>Craniata</taxon>
        <taxon>Vertebrata</taxon>
        <taxon>Euteleostomi</taxon>
        <taxon>Actinopterygii</taxon>
        <taxon>Neopterygii</taxon>
        <taxon>Teleostei</taxon>
        <taxon>Protacanthopterygii</taxon>
        <taxon>Esociformes</taxon>
        <taxon>Esocidae</taxon>
        <taxon>Esox</taxon>
    </lineage>
</organism>
<evidence type="ECO:0000259" key="3">
    <source>
        <dbReference type="PROSITE" id="PS50106"/>
    </source>
</evidence>
<reference evidence="4" key="3">
    <citation type="submission" date="2025-08" db="UniProtKB">
        <authorList>
            <consortium name="Ensembl"/>
        </authorList>
    </citation>
    <scope>IDENTIFICATION</scope>
</reference>
<feature type="compositionally biased region" description="Basic and acidic residues" evidence="1">
    <location>
        <begin position="28"/>
        <end position="39"/>
    </location>
</feature>
<dbReference type="RefSeq" id="XP_034147115.1">
    <property type="nucleotide sequence ID" value="XM_034291224.1"/>
</dbReference>
<dbReference type="InParanoid" id="A0A3P8ZXC8"/>
<evidence type="ECO:0008006" key="6">
    <source>
        <dbReference type="Google" id="ProtNLM"/>
    </source>
</evidence>
<dbReference type="PANTHER" id="PTHR46221">
    <property type="entry name" value="FERM AND PDZ DOMAIN-CONTAINING PROTEIN FAMILY MEMBER"/>
    <property type="match status" value="1"/>
</dbReference>
<dbReference type="CTD" id="101886200"/>
<dbReference type="OrthoDB" id="5859304at2759"/>
<dbReference type="PROSITE" id="PS50106">
    <property type="entry name" value="PDZ"/>
    <property type="match status" value="1"/>
</dbReference>
<dbReference type="Gene3D" id="1.20.80.10">
    <property type="match status" value="1"/>
</dbReference>
<dbReference type="RefSeq" id="XP_019899166.2">
    <property type="nucleotide sequence ID" value="XM_020043607.3"/>
</dbReference>
<dbReference type="SUPFAM" id="SSF54236">
    <property type="entry name" value="Ubiquitin-like"/>
    <property type="match status" value="1"/>
</dbReference>
<feature type="compositionally biased region" description="Acidic residues" evidence="1">
    <location>
        <begin position="805"/>
        <end position="814"/>
    </location>
</feature>
<accession>A0A3P8ZXC8</accession>
<dbReference type="Bgee" id="ENSELUG00000000391">
    <property type="expression patterns" value="Expressed in camera-type eye and 5 other cell types or tissues"/>
</dbReference>
<dbReference type="Gene3D" id="2.30.42.10">
    <property type="match status" value="1"/>
</dbReference>
<protein>
    <recommendedName>
        <fullName evidence="6">FERM and PDZ domain containing 1b</fullName>
    </recommendedName>
</protein>
<reference evidence="5" key="1">
    <citation type="journal article" date="2014" name="PLoS ONE">
        <title>The genome and linkage map of the northern pike (Esox lucius): conserved synteny revealed between the salmonid sister group and the Neoteleostei.</title>
        <authorList>
            <person name="Rondeau E.B."/>
            <person name="Minkley D.R."/>
            <person name="Leong J.S."/>
            <person name="Messmer A.M."/>
            <person name="Jantzen J.R."/>
            <person name="von Schalburg K.R."/>
            <person name="Lemon C."/>
            <person name="Bird N.H."/>
            <person name="Koop B.F."/>
        </authorList>
    </citation>
    <scope>NUCLEOTIDE SEQUENCE</scope>
</reference>
<feature type="compositionally biased region" description="Acidic residues" evidence="1">
    <location>
        <begin position="1540"/>
        <end position="1558"/>
    </location>
</feature>
<dbReference type="Gene3D" id="2.30.29.30">
    <property type="entry name" value="Pleckstrin-homology domain (PH domain)/Phosphotyrosine-binding domain (PTB)"/>
    <property type="match status" value="1"/>
</dbReference>
<dbReference type="CDD" id="cd06769">
    <property type="entry name" value="PDZ_FRMPD1_3_4-like"/>
    <property type="match status" value="1"/>
</dbReference>
<keyword evidence="5" id="KW-1185">Reference proteome</keyword>
<dbReference type="KEGG" id="els:105006025"/>
<reference evidence="4" key="4">
    <citation type="submission" date="2025-09" db="UniProtKB">
        <authorList>
            <consortium name="Ensembl"/>
        </authorList>
    </citation>
    <scope>IDENTIFICATION</scope>
</reference>
<dbReference type="InterPro" id="IPR014352">
    <property type="entry name" value="FERM/acyl-CoA-bd_prot_sf"/>
</dbReference>
<dbReference type="InterPro" id="IPR035963">
    <property type="entry name" value="FERM_2"/>
</dbReference>
<dbReference type="InterPro" id="IPR001478">
    <property type="entry name" value="PDZ"/>
</dbReference>
<feature type="region of interest" description="Disordered" evidence="1">
    <location>
        <begin position="28"/>
        <end position="54"/>
    </location>
</feature>
<feature type="region of interest" description="Disordered" evidence="1">
    <location>
        <begin position="1505"/>
        <end position="1563"/>
    </location>
</feature>
<evidence type="ECO:0000259" key="2">
    <source>
        <dbReference type="PROSITE" id="PS50057"/>
    </source>
</evidence>
<dbReference type="GeneTree" id="ENSGT00950000183035"/>
<dbReference type="Pfam" id="PF00595">
    <property type="entry name" value="PDZ"/>
    <property type="match status" value="1"/>
</dbReference>
<reference evidence="4" key="2">
    <citation type="submission" date="2020-02" db="EMBL/GenBank/DDBJ databases">
        <title>Esox lucius (northern pike) genome, fEsoLuc1, primary haplotype.</title>
        <authorList>
            <person name="Myers G."/>
            <person name="Karagic N."/>
            <person name="Meyer A."/>
            <person name="Pippel M."/>
            <person name="Reichard M."/>
            <person name="Winkler S."/>
            <person name="Tracey A."/>
            <person name="Sims Y."/>
            <person name="Howe K."/>
            <person name="Rhie A."/>
            <person name="Formenti G."/>
            <person name="Durbin R."/>
            <person name="Fedrigo O."/>
            <person name="Jarvis E.D."/>
        </authorList>
    </citation>
    <scope>NUCLEOTIDE SEQUENCE [LARGE SCALE GENOMIC DNA]</scope>
</reference>
<dbReference type="GeneID" id="105006025"/>
<dbReference type="PROSITE" id="PS50057">
    <property type="entry name" value="FERM_3"/>
    <property type="match status" value="1"/>
</dbReference>
<dbReference type="STRING" id="8010.ENSELUP00000032983"/>
<feature type="domain" description="FERM" evidence="2">
    <location>
        <begin position="184"/>
        <end position="497"/>
    </location>
</feature>
<feature type="region of interest" description="Disordered" evidence="1">
    <location>
        <begin position="541"/>
        <end position="688"/>
    </location>
</feature>
<dbReference type="InterPro" id="IPR041779">
    <property type="entry name" value="FRMPD1/3/4_FERM_C"/>
</dbReference>
<evidence type="ECO:0000313" key="4">
    <source>
        <dbReference type="Ensembl" id="ENSELUP00000032983.2"/>
    </source>
</evidence>
<dbReference type="SUPFAM" id="SSF50156">
    <property type="entry name" value="PDZ domain-like"/>
    <property type="match status" value="1"/>
</dbReference>
<evidence type="ECO:0000313" key="5">
    <source>
        <dbReference type="Proteomes" id="UP000265140"/>
    </source>
</evidence>
<dbReference type="SMART" id="SM00228">
    <property type="entry name" value="PDZ"/>
    <property type="match status" value="1"/>
</dbReference>
<sequence length="2159" mass="234007">MEERDRSRSPSRRTSRVEQVVGRWLRRSRESSSRERILVDGKTAAGESSGQDQKNCPVRLTVQISRDQQLNSHGLTLSPQTPVLVQDVTPEGPADGRLVPGDQVVKINNVAVEDLTPEQAADLIRECPDCVTITVLRNSVGPKSSFITPEKRAKLRSNPVKVHFAEEVEVNGHSQGNSLLFLPNVLKVYLENGQTKAFKFEPNTTVKDIVMTLKEKLSLCRIEHFSLVLEQKYSIAKLLLLHEEERIQQVVQKKEVHDYRCLFRVCFMPREPQHLLQNDPTAFEYLYLQGINDVLQERFAVEMRCNTALRLAALHIQERLASCGQSPKTNLKIITKSWGIENFVSSTLLRNMREKDLRKAIGYHMKKSQSQEPKQKVLSANQARINYLQELCELKSFGGKSFSATMMLQDRESMVTLLVGSRYGISQVVNHKLSIMSTLTEFSSITRIELLPESDRVSLVKIYLQDIKPITLMLESVAAKELSCLIAGYCRALVDPSLVIFPWVQNAKQHRVSTEEGYVSRCGSDSDDSSDIDTLISLVSHNSKRTSSDPVGLRRIMEERKEERKERKEREEKKRRENERKEKGEGEQEKHVKYRTMSPPRKKRENERIEKSEVGGVDQRQKNRGTLEDNRERENANEEATGQEENKGGVGEREEEDLGGTTEELPSLSETSDSCRTDSRFMTSVSSDSLDALEEDDLIACSSSLPHSHTHPPFRLTVQPPHPQPQPRRGASSTQEAGGRRGGEGFGAGYRSGSGGGTLPDPLLSPVNPDPVNTEQLTPVVDPSENMNYAELSLMLEYLPSPPEASDDEDDEDEERRKREGVNSGSGRPRSSSSSSRLDCVFTFDQSDTRCYYNICTSVTPDSAHTPNLSPPHANTEAAEVVGAEGEPRAVLNLEPVPILQPPPGFGDSSSDEEFFDARDRFASPEDPTSGAVPRDFSAEMTSGLMERTVSPSDVRVSLAEGEGEDEKEGRDGDVSEGGRGGRDMFSRLSRKRSKKRRSFMETDFTSTVSYPGPDQNQGWKVDQYPDQFQSWMESPDDTQLLSLDPQSSEQSGNPCLTVSSLSHAEGEACQLESKPILPKPSQDGPGDPRAPGNPEAELRRSSRSRRQSMETEPDVMESKSVTALVTAASHAITAVRRRVGPDGKESTDRRGDGEEGEAEGEEKVGEGERGGVGTGPFTSHMFLTETKHVEGDRGEKTKGEGGEKLPSPISEGPPTGNRSRFNRRPLCITKEEEGKASFVPQICVSPPGVYGRDIGPEDNVTLTPPSSLLPSPPAPSIPHMVRGEGSSENGDSGPRPKPSPTSDPENHYSCLTQAHRKLTISHEDLTGVGKDIEPNATSGKDSVTDNSYVATPNICDVMANNKATVSTDCLLATANRKDPTSVQSVTANTIANTNMDVVTANLDLAAANNDTNASVYSTMANSDVSTSVYSAMANSDANASINSAIPSVHITGTSVLANIPKESPASPTTGVLQSCSPGIIGQSLSASTLRGKIQSLPLFLSRSQERALSSRSPSPKPTSDKAALNGTTKIETARKDDVTVEDSNDSLEAPAESEESEVTPTELELGDVVVETAGAEITRLRVSEVKEVVEKVVMVYGSSPPPSTSVCLDSEPDPKMAANLPSRPIPEAETTPPMASAPLCLGPASDHEPLSTGSIGPKMALPLHSCPSAPPCPSGPPCSSAPPCPSAPPCSSAPPCPSAPVPIRVGPKPDQEPLSLGYKMTNLSSSCPSALVRTTHSLDPLTVTSGPTISTEPKQDPHPEPLTPVPKMSTMLPSCSSALVVTTQSLNGPRLSFPGRNIVGQSFEGNRPPGEEPGLLNSLTTGCGVFTATAHEARSELAPTQLGSSPPAKPDFGCTSVLASGCKEVLEGVQTPLEVCGCPPPLVYTNCFSGGDSFDDELTVYEFSCRASSPPASQTSSSALALPLMTSPPLSSFLPSSPPSSFLSPSFPCSVLPPFSSPELSPLLSPLLSPSDCFLSQSRLQDDIGRLRHRRYPAPPTGFQAIRSDVDELLTLLQEGRLGGRGGRHPRETCATHFTENKRLLHGEARRLMAGCQKVVRVGQTPDEMLLSLADSFRTLVGMAGVCLWFSGCDRCDRRNADALAGLADVARTYREFAVAAERASGRRSCHDLSTKLLAKQCTALTASVFCLTQLFRTLTAL</sequence>
<feature type="compositionally biased region" description="Polar residues" evidence="1">
    <location>
        <begin position="1336"/>
        <end position="1345"/>
    </location>
</feature>
<dbReference type="PANTHER" id="PTHR46221:SF2">
    <property type="entry name" value="FERM AND PDZ DOMAIN-CONTAINING PROTEIN 1"/>
    <property type="match status" value="1"/>
</dbReference>
<feature type="compositionally biased region" description="Basic and acidic residues" evidence="1">
    <location>
        <begin position="1186"/>
        <end position="1204"/>
    </location>
</feature>
<dbReference type="SUPFAM" id="SSF50729">
    <property type="entry name" value="PH domain-like"/>
    <property type="match status" value="1"/>
</dbReference>
<dbReference type="Ensembl" id="ENSELUT00000001819.3">
    <property type="protein sequence ID" value="ENSELUP00000032983.2"/>
    <property type="gene ID" value="ENSELUG00000000391.3"/>
</dbReference>
<proteinExistence type="predicted"/>
<dbReference type="SMART" id="SM00295">
    <property type="entry name" value="B41"/>
    <property type="match status" value="1"/>
</dbReference>
<dbReference type="FunFam" id="2.30.29.30:FF:000066">
    <property type="entry name" value="FERM and PDZ domain-containing protein 4"/>
    <property type="match status" value="1"/>
</dbReference>
<dbReference type="Gene3D" id="3.10.20.90">
    <property type="entry name" value="Phosphatidylinositol 3-kinase Catalytic Subunit, Chain A, domain 1"/>
    <property type="match status" value="1"/>
</dbReference>
<evidence type="ECO:0000256" key="1">
    <source>
        <dbReference type="SAM" id="MobiDB-lite"/>
    </source>
</evidence>
<feature type="compositionally biased region" description="Basic residues" evidence="1">
    <location>
        <begin position="989"/>
        <end position="998"/>
    </location>
</feature>
<feature type="region of interest" description="Disordered" evidence="1">
    <location>
        <begin position="920"/>
        <end position="1309"/>
    </location>
</feature>
<feature type="compositionally biased region" description="Low complexity" evidence="1">
    <location>
        <begin position="702"/>
        <end position="713"/>
    </location>
</feature>